<keyword evidence="3" id="KW-1133">Transmembrane helix</keyword>
<evidence type="ECO:0000313" key="5">
    <source>
        <dbReference type="EMBL" id="AYQ71782.1"/>
    </source>
</evidence>
<comment type="similarity">
    <text evidence="1">Belongs to the LytR/CpsA/Psr (LCP) family.</text>
</comment>
<keyword evidence="6" id="KW-1185">Reference proteome</keyword>
<feature type="region of interest" description="Disordered" evidence="2">
    <location>
        <begin position="1"/>
        <end position="26"/>
    </location>
</feature>
<keyword evidence="3" id="KW-0812">Transmembrane</keyword>
<dbReference type="InterPro" id="IPR050922">
    <property type="entry name" value="LytR/CpsA/Psr_CW_biosynth"/>
</dbReference>
<sequence>MSYDQSLPPRMRKQAAKPPKAAPPRKPRRIGRIVLAFLAIVIVALASYAGYLYVKANQNITKVADPDASSVPKDQLAESKPISLLLLGMDTREETGSMNTDVIMTAIFNPKTKTATVVSVPRDSDLNLDGYKTRKANAYYARFLSIARTEENLSGDGARKYANEQMRSMMEKFFGGIKIDYTAILDFKGFVDVVDALGGVNVYVDQDMRYWDKADGTDIDLQKGDQKLDGEGALGFVRYRKSRNGETAPSSDFARNDRQDRVLGAIVDKLKSFGSVTKIGNVMDAVGDNVKTDIPKEQIQNMISTYFGISRQNVRFIALTGEWKSPYVYLDQAKLEEAKQALQEEMQPEGRAITSAAPQETAAAGSE</sequence>
<dbReference type="NCBIfam" id="TIGR00350">
    <property type="entry name" value="lytR_cpsA_psr"/>
    <property type="match status" value="1"/>
</dbReference>
<dbReference type="InterPro" id="IPR004474">
    <property type="entry name" value="LytR_CpsA_psr"/>
</dbReference>
<dbReference type="EMBL" id="CP033433">
    <property type="protein sequence ID" value="AYQ71782.1"/>
    <property type="molecule type" value="Genomic_DNA"/>
</dbReference>
<dbReference type="AlphaFoldDB" id="A0A3G3JU91"/>
<dbReference type="KEGG" id="coh:EAV92_03860"/>
<accession>A0A3G3JU91</accession>
<keyword evidence="3" id="KW-0472">Membrane</keyword>
<organism evidence="5 6">
    <name type="scientific">Cohnella candidum</name>
    <dbReference type="NCBI Taxonomy" id="2674991"/>
    <lineage>
        <taxon>Bacteria</taxon>
        <taxon>Bacillati</taxon>
        <taxon>Bacillota</taxon>
        <taxon>Bacilli</taxon>
        <taxon>Bacillales</taxon>
        <taxon>Paenibacillaceae</taxon>
        <taxon>Cohnella</taxon>
    </lineage>
</organism>
<gene>
    <name evidence="5" type="ORF">EAV92_03860</name>
</gene>
<dbReference type="Proteomes" id="UP000269097">
    <property type="component" value="Chromosome"/>
</dbReference>
<dbReference type="PANTHER" id="PTHR33392">
    <property type="entry name" value="POLYISOPRENYL-TEICHOIC ACID--PEPTIDOGLYCAN TEICHOIC ACID TRANSFERASE TAGU"/>
    <property type="match status" value="1"/>
</dbReference>
<protein>
    <submittedName>
        <fullName evidence="5">LytR family transcriptional regulator</fullName>
    </submittedName>
</protein>
<name>A0A3G3JU91_9BACL</name>
<evidence type="ECO:0000256" key="2">
    <source>
        <dbReference type="SAM" id="MobiDB-lite"/>
    </source>
</evidence>
<feature type="domain" description="Cell envelope-related transcriptional attenuator" evidence="4">
    <location>
        <begin position="99"/>
        <end position="271"/>
    </location>
</feature>
<dbReference type="PANTHER" id="PTHR33392:SF6">
    <property type="entry name" value="POLYISOPRENYL-TEICHOIC ACID--PEPTIDOGLYCAN TEICHOIC ACID TRANSFERASE TAGU"/>
    <property type="match status" value="1"/>
</dbReference>
<evidence type="ECO:0000259" key="4">
    <source>
        <dbReference type="Pfam" id="PF03816"/>
    </source>
</evidence>
<evidence type="ECO:0000256" key="1">
    <source>
        <dbReference type="ARBA" id="ARBA00006068"/>
    </source>
</evidence>
<feature type="region of interest" description="Disordered" evidence="2">
    <location>
        <begin position="344"/>
        <end position="367"/>
    </location>
</feature>
<evidence type="ECO:0000313" key="6">
    <source>
        <dbReference type="Proteomes" id="UP000269097"/>
    </source>
</evidence>
<reference evidence="5 6" key="1">
    <citation type="submission" date="2018-10" db="EMBL/GenBank/DDBJ databases">
        <title>Genome Sequence of Cohnella sp.</title>
        <authorList>
            <person name="Srinivasan S."/>
            <person name="Kim M.K."/>
        </authorList>
    </citation>
    <scope>NUCLEOTIDE SEQUENCE [LARGE SCALE GENOMIC DNA]</scope>
    <source>
        <strain evidence="5 6">18JY8-7</strain>
    </source>
</reference>
<dbReference type="RefSeq" id="WP_123039844.1">
    <property type="nucleotide sequence ID" value="NZ_CP033433.1"/>
</dbReference>
<dbReference type="Gene3D" id="3.40.630.190">
    <property type="entry name" value="LCP protein"/>
    <property type="match status" value="1"/>
</dbReference>
<feature type="transmembrane region" description="Helical" evidence="3">
    <location>
        <begin position="33"/>
        <end position="54"/>
    </location>
</feature>
<evidence type="ECO:0000256" key="3">
    <source>
        <dbReference type="SAM" id="Phobius"/>
    </source>
</evidence>
<dbReference type="Pfam" id="PF03816">
    <property type="entry name" value="LytR_cpsA_psr"/>
    <property type="match status" value="1"/>
</dbReference>
<proteinExistence type="inferred from homology"/>